<organism evidence="1 2">
    <name type="scientific">Xylanibacter ruminicola</name>
    <name type="common">Prevotella ruminicola</name>
    <dbReference type="NCBI Taxonomy" id="839"/>
    <lineage>
        <taxon>Bacteria</taxon>
        <taxon>Pseudomonadati</taxon>
        <taxon>Bacteroidota</taxon>
        <taxon>Bacteroidia</taxon>
        <taxon>Bacteroidales</taxon>
        <taxon>Prevotellaceae</taxon>
        <taxon>Xylanibacter</taxon>
    </lineage>
</organism>
<accession>A0A928GHE0</accession>
<dbReference type="Proteomes" id="UP000763088">
    <property type="component" value="Unassembled WGS sequence"/>
</dbReference>
<dbReference type="EMBL" id="SUYD01000006">
    <property type="protein sequence ID" value="MBE6266046.1"/>
    <property type="molecule type" value="Genomic_DNA"/>
</dbReference>
<name>A0A928GHE0_XYLRU</name>
<protein>
    <submittedName>
        <fullName evidence="1">Uncharacterized protein</fullName>
    </submittedName>
</protein>
<evidence type="ECO:0000313" key="2">
    <source>
        <dbReference type="Proteomes" id="UP000763088"/>
    </source>
</evidence>
<proteinExistence type="predicted"/>
<evidence type="ECO:0000313" key="1">
    <source>
        <dbReference type="EMBL" id="MBE6266046.1"/>
    </source>
</evidence>
<comment type="caution">
    <text evidence="1">The sequence shown here is derived from an EMBL/GenBank/DDBJ whole genome shotgun (WGS) entry which is preliminary data.</text>
</comment>
<dbReference type="AlphaFoldDB" id="A0A928GHE0"/>
<gene>
    <name evidence="1" type="ORF">E7102_06220</name>
</gene>
<sequence>MNKLINKTTTIDGMMAVSENDLGLKYVQFLPDNPCVGLMEAFHGFGYFQMLSNGSCDFIQKKRHRNKPEFKGYYASLSFCADGYDRVTFVVPNDMRAELPKILRKGIFQIIAHLIKKGFAR</sequence>
<reference evidence="1" key="1">
    <citation type="submission" date="2019-04" db="EMBL/GenBank/DDBJ databases">
        <title>Evolution of Biomass-Degrading Anaerobic Consortia Revealed by Metagenomics.</title>
        <authorList>
            <person name="Peng X."/>
        </authorList>
    </citation>
    <scope>NUCLEOTIDE SEQUENCE</scope>
    <source>
        <strain evidence="1">SIG141</strain>
    </source>
</reference>